<geneLocation type="chloroplast" evidence="1"/>
<gene>
    <name evidence="1" type="primary">rpl22</name>
</gene>
<keyword evidence="1" id="KW-0687">Ribonucleoprotein</keyword>
<evidence type="ECO:0000313" key="1">
    <source>
        <dbReference type="EMBL" id="QNZ92550.1"/>
    </source>
</evidence>
<dbReference type="GO" id="GO:0005840">
    <property type="term" value="C:ribosome"/>
    <property type="evidence" value="ECO:0007669"/>
    <property type="project" value="UniProtKB-KW"/>
</dbReference>
<keyword evidence="1" id="KW-0150">Chloroplast</keyword>
<dbReference type="AlphaFoldDB" id="A0A7L7SLG0"/>
<dbReference type="EMBL" id="MT140635">
    <property type="protein sequence ID" value="QNZ92550.1"/>
    <property type="molecule type" value="Genomic_DNA"/>
</dbReference>
<keyword evidence="1" id="KW-0689">Ribosomal protein</keyword>
<keyword evidence="1" id="KW-0934">Plastid</keyword>
<protein>
    <submittedName>
        <fullName evidence="1">Ribosomal protein L22</fullName>
    </submittedName>
</protein>
<accession>A0A7L7SLG0</accession>
<reference evidence="1" key="1">
    <citation type="journal article" date="2020" name="Mitochondrial DNA Part B Resour">
        <title>Characterization of complete chloroplast genome of artificial hybrid passion fruit #Ziyan', Passiflora edulis Sims # P. edulis f. edulis Sims (Passifloraceae).</title>
        <authorList>
            <person name="Feng G."/>
            <person name="Yang J."/>
            <person name="Peng F.-r."/>
        </authorList>
    </citation>
    <scope>NUCLEOTIDE SEQUENCE</scope>
</reference>
<reference evidence="1" key="2">
    <citation type="submission" date="2020-03" db="EMBL/GenBank/DDBJ databases">
        <authorList>
            <person name="Peng F."/>
        </authorList>
    </citation>
    <scope>NUCLEOTIDE SEQUENCE</scope>
</reference>
<proteinExistence type="predicted"/>
<name>A0A7L7SLG0_PASED</name>
<organism evidence="1">
    <name type="scientific">Passiflora edulis</name>
    <name type="common">Passion fruit</name>
    <dbReference type="NCBI Taxonomy" id="78168"/>
    <lineage>
        <taxon>Eukaryota</taxon>
        <taxon>Viridiplantae</taxon>
        <taxon>Streptophyta</taxon>
        <taxon>Embryophyta</taxon>
        <taxon>Tracheophyta</taxon>
        <taxon>Spermatophyta</taxon>
        <taxon>Magnoliopsida</taxon>
        <taxon>eudicotyledons</taxon>
        <taxon>Gunneridae</taxon>
        <taxon>Pentapetalae</taxon>
        <taxon>rosids</taxon>
        <taxon>fabids</taxon>
        <taxon>Malpighiales</taxon>
        <taxon>Passifloraceae</taxon>
        <taxon>Passiflora</taxon>
    </lineage>
</organism>
<sequence>MKMNSRTKKKKKEKKENMDVCLLTRGRGSTIKRLTCHINIVLKDISLYLYEEYKICLKLRISKKKSTNMTFHNIYYSNGGLWHKK</sequence>